<dbReference type="GO" id="GO:0006952">
    <property type="term" value="P:defense response"/>
    <property type="evidence" value="ECO:0007669"/>
    <property type="project" value="InterPro"/>
</dbReference>
<evidence type="ECO:0000259" key="10">
    <source>
        <dbReference type="Pfam" id="PF23286"/>
    </source>
</evidence>
<dbReference type="EC" id="3.2.2.6" evidence="1"/>
<dbReference type="Proteomes" id="UP001408789">
    <property type="component" value="Unassembled WGS sequence"/>
</dbReference>
<dbReference type="PANTHER" id="PTHR11017:SF479">
    <property type="entry name" value="DISEASE RESISTANCE PROTEIN (TIR-NBS-LRR CLASS) FAMILY"/>
    <property type="match status" value="1"/>
</dbReference>
<dbReference type="Pfam" id="PF00931">
    <property type="entry name" value="NB-ARC"/>
    <property type="match status" value="1"/>
</dbReference>
<organism evidence="11 12">
    <name type="scientific">Deinandra increscens subsp. villosa</name>
    <dbReference type="NCBI Taxonomy" id="3103831"/>
    <lineage>
        <taxon>Eukaryota</taxon>
        <taxon>Viridiplantae</taxon>
        <taxon>Streptophyta</taxon>
        <taxon>Embryophyta</taxon>
        <taxon>Tracheophyta</taxon>
        <taxon>Spermatophyta</taxon>
        <taxon>Magnoliopsida</taxon>
        <taxon>eudicotyledons</taxon>
        <taxon>Gunneridae</taxon>
        <taxon>Pentapetalae</taxon>
        <taxon>asterids</taxon>
        <taxon>campanulids</taxon>
        <taxon>Asterales</taxon>
        <taxon>Asteraceae</taxon>
        <taxon>Asteroideae</taxon>
        <taxon>Heliantheae alliance</taxon>
        <taxon>Madieae</taxon>
        <taxon>Madiinae</taxon>
        <taxon>Deinandra</taxon>
    </lineage>
</organism>
<keyword evidence="2" id="KW-0433">Leucine-rich repeat</keyword>
<evidence type="ECO:0000256" key="3">
    <source>
        <dbReference type="ARBA" id="ARBA00022737"/>
    </source>
</evidence>
<evidence type="ECO:0000256" key="2">
    <source>
        <dbReference type="ARBA" id="ARBA00022614"/>
    </source>
</evidence>
<evidence type="ECO:0000313" key="12">
    <source>
        <dbReference type="Proteomes" id="UP001408789"/>
    </source>
</evidence>
<dbReference type="PANTHER" id="PTHR11017">
    <property type="entry name" value="LEUCINE-RICH REPEAT-CONTAINING PROTEIN"/>
    <property type="match status" value="1"/>
</dbReference>
<dbReference type="InterPro" id="IPR044974">
    <property type="entry name" value="Disease_R_plants"/>
</dbReference>
<dbReference type="InterPro" id="IPR058192">
    <property type="entry name" value="WHD_ROQ1-like"/>
</dbReference>
<feature type="domain" description="Disease resistance protein Roq1-like winged-helix" evidence="9">
    <location>
        <begin position="276"/>
        <end position="344"/>
    </location>
</feature>
<dbReference type="InterPro" id="IPR058546">
    <property type="entry name" value="RPS4B/Roq1-like_LRR"/>
</dbReference>
<dbReference type="GO" id="GO:0043531">
    <property type="term" value="F:ADP binding"/>
    <property type="evidence" value="ECO:0007669"/>
    <property type="project" value="InterPro"/>
</dbReference>
<dbReference type="Pfam" id="PF23282">
    <property type="entry name" value="WHD_ROQ1"/>
    <property type="match status" value="1"/>
</dbReference>
<evidence type="ECO:0000259" key="8">
    <source>
        <dbReference type="Pfam" id="PF20160"/>
    </source>
</evidence>
<dbReference type="AlphaFoldDB" id="A0AAP0GK35"/>
<evidence type="ECO:0000256" key="6">
    <source>
        <dbReference type="ARBA" id="ARBA00047304"/>
    </source>
</evidence>
<keyword evidence="3" id="KW-0677">Repeat</keyword>
<evidence type="ECO:0000259" key="9">
    <source>
        <dbReference type="Pfam" id="PF23282"/>
    </source>
</evidence>
<sequence length="968" mass="111448">MFSYVCRGEFSVINKIIEDIMDNMKPRGREDNLIGIESHMDTLISKLSIQRTQEVLIIGIFGMGGLGKTTIAQALFRRTSLKFDGSSFIKNVREGSSTKKDVCALQEKILIDVLGTHLKFMIQDPEDGANIIEERFCKKKVLLVLDDVDDVRQLEFLAGSDTWFGPGSRILITTRDEHLLSDANEKYKPTLLRMDQAVELFSRHAFRKNSPPEGFKELSDRAIRYTGRLPLALKVLGSFFHGREAGVWESAIDRLAKIPNHEVFRTLKLSFDNLNDSEQKILLDIAVLFKGREVKDVTRILDSFGFHPVIGISILIEKSLITILNDRIGMHDLIQEMCWHIVRESFKNSRLCSLEEVHQVVVNKEVQEVIEAIVVSKECRDDGKQGFRSNVFEMMSNLRLLIECIVVPKKYMKRQGFRSNVFERMNNLRLLDVNNKFTSHEPSFLPKELRWISWNYYPFSSLPVPHASKLVGLQMDYANIKYLWKGRKIMLNLKFIHLKNLVFLARFPDVSGSPNIERLILSQCFDLVEVHESLGFLKRLVYLDMSDCLKLKRLPSRMEMESLDTLKLTYCTSLERIPEFSPCMVKLSCLDLSCCYKIEELPSSIRYLSNLSSLNLHRCCRLKSIPNHFRSMINLEVLSLGDAMSFNFRDLKNLRSLRKLDLIGNQIGEEDFPRNLDGFFSLEELRLNSNSKLVKLPTTISHLSHLKQLELDDCDQIQSLPSLPSGIQVLTAINCTSLERIEDLSKEYECLYNIRLFGCKKLLHDEQSVNYLHNMLKQSFLKKWAAVDRCLSIGIPGSKIPSWFREQQDGDTMSLKLLPKWRTQILGFAICGLFERFSRFFPINIVFRFENNGMLVPMLEADKIDASPAAKDGGVFINYIPLTSFEHMHDDDYNDFQRENWSHITEGNLVIDYSSTFGPEALRCGAHVVYKEDVESIQQTQPPLSSYYWNCKLTQKSANTFSCLFSFI</sequence>
<dbReference type="GO" id="GO:0061809">
    <property type="term" value="F:NAD+ nucleosidase activity, cyclic ADP-ribose generating"/>
    <property type="evidence" value="ECO:0007669"/>
    <property type="project" value="UniProtKB-EC"/>
</dbReference>
<accession>A0AAP0GK35</accession>
<dbReference type="SUPFAM" id="SSF52058">
    <property type="entry name" value="L domain-like"/>
    <property type="match status" value="1"/>
</dbReference>
<comment type="catalytic activity">
    <reaction evidence="6">
        <text>NAD(+) + H2O = ADP-D-ribose + nicotinamide + H(+)</text>
        <dbReference type="Rhea" id="RHEA:16301"/>
        <dbReference type="ChEBI" id="CHEBI:15377"/>
        <dbReference type="ChEBI" id="CHEBI:15378"/>
        <dbReference type="ChEBI" id="CHEBI:17154"/>
        <dbReference type="ChEBI" id="CHEBI:57540"/>
        <dbReference type="ChEBI" id="CHEBI:57967"/>
        <dbReference type="EC" id="3.2.2.6"/>
    </reaction>
    <physiologicalReaction direction="left-to-right" evidence="6">
        <dbReference type="Rhea" id="RHEA:16302"/>
    </physiologicalReaction>
</comment>
<dbReference type="Gene3D" id="3.40.50.300">
    <property type="entry name" value="P-loop containing nucleotide triphosphate hydrolases"/>
    <property type="match status" value="1"/>
</dbReference>
<evidence type="ECO:0000256" key="4">
    <source>
        <dbReference type="ARBA" id="ARBA00022821"/>
    </source>
</evidence>
<feature type="domain" description="Disease resistance protein RPS4B/Roq1-like leucine-rich repeats" evidence="10">
    <location>
        <begin position="536"/>
        <end position="746"/>
    </location>
</feature>
<dbReference type="Pfam" id="PF20160">
    <property type="entry name" value="C-JID"/>
    <property type="match status" value="1"/>
</dbReference>
<feature type="domain" description="NB-ARC" evidence="7">
    <location>
        <begin position="37"/>
        <end position="209"/>
    </location>
</feature>
<dbReference type="Gene3D" id="1.10.8.430">
    <property type="entry name" value="Helical domain of apoptotic protease-activating factors"/>
    <property type="match status" value="1"/>
</dbReference>
<dbReference type="InterPro" id="IPR045344">
    <property type="entry name" value="C-JID"/>
</dbReference>
<evidence type="ECO:0000256" key="5">
    <source>
        <dbReference type="ARBA" id="ARBA00023027"/>
    </source>
</evidence>
<reference evidence="11 12" key="1">
    <citation type="submission" date="2024-04" db="EMBL/GenBank/DDBJ databases">
        <title>The reference genome of an endangered Asteraceae, Deinandra increscens subsp. villosa, native to the Central Coast of California.</title>
        <authorList>
            <person name="Guilliams M."/>
            <person name="Hasenstab-Lehman K."/>
            <person name="Meyer R."/>
            <person name="Mcevoy S."/>
        </authorList>
    </citation>
    <scope>NUCLEOTIDE SEQUENCE [LARGE SCALE GENOMIC DNA]</scope>
    <source>
        <tissue evidence="11">Leaf</tissue>
    </source>
</reference>
<dbReference type="InterPro" id="IPR032675">
    <property type="entry name" value="LRR_dom_sf"/>
</dbReference>
<proteinExistence type="predicted"/>
<evidence type="ECO:0000259" key="7">
    <source>
        <dbReference type="Pfam" id="PF00931"/>
    </source>
</evidence>
<evidence type="ECO:0000313" key="11">
    <source>
        <dbReference type="EMBL" id="KAK9050580.1"/>
    </source>
</evidence>
<keyword evidence="4" id="KW-0611">Plant defense</keyword>
<dbReference type="SUPFAM" id="SSF52540">
    <property type="entry name" value="P-loop containing nucleoside triphosphate hydrolases"/>
    <property type="match status" value="1"/>
</dbReference>
<keyword evidence="12" id="KW-1185">Reference proteome</keyword>
<dbReference type="EMBL" id="JBCNJP010001006">
    <property type="protein sequence ID" value="KAK9050580.1"/>
    <property type="molecule type" value="Genomic_DNA"/>
</dbReference>
<comment type="caution">
    <text evidence="11">The sequence shown here is derived from an EMBL/GenBank/DDBJ whole genome shotgun (WGS) entry which is preliminary data.</text>
</comment>
<dbReference type="Pfam" id="PF23286">
    <property type="entry name" value="LRR_13"/>
    <property type="match status" value="1"/>
</dbReference>
<gene>
    <name evidence="11" type="ORF">SSX86_030450</name>
</gene>
<dbReference type="Gene3D" id="3.80.10.10">
    <property type="entry name" value="Ribonuclease Inhibitor"/>
    <property type="match status" value="3"/>
</dbReference>
<protein>
    <recommendedName>
        <fullName evidence="1">ADP-ribosyl cyclase/cyclic ADP-ribose hydrolase</fullName>
        <ecNumber evidence="1">3.2.2.6</ecNumber>
    </recommendedName>
</protein>
<dbReference type="InterPro" id="IPR027417">
    <property type="entry name" value="P-loop_NTPase"/>
</dbReference>
<name>A0AAP0GK35_9ASTR</name>
<dbReference type="InterPro" id="IPR002182">
    <property type="entry name" value="NB-ARC"/>
</dbReference>
<evidence type="ECO:0000256" key="1">
    <source>
        <dbReference type="ARBA" id="ARBA00011982"/>
    </source>
</evidence>
<keyword evidence="5" id="KW-0520">NAD</keyword>
<dbReference type="InterPro" id="IPR042197">
    <property type="entry name" value="Apaf_helical"/>
</dbReference>
<dbReference type="PRINTS" id="PR00364">
    <property type="entry name" value="DISEASERSIST"/>
</dbReference>
<feature type="domain" description="C-JID" evidence="8">
    <location>
        <begin position="795"/>
        <end position="935"/>
    </location>
</feature>